<dbReference type="InterPro" id="IPR007433">
    <property type="entry name" value="DUF481"/>
</dbReference>
<dbReference type="Pfam" id="PF04338">
    <property type="entry name" value="DUF481"/>
    <property type="match status" value="1"/>
</dbReference>
<sequence>MRIIGILLGWILLSFQGIAQNEDSVFKEEPDTTIYRLGFTGTGNINRTAVNGTSYIFNNSLRFSIDKKILTVNAFTNWIYGENPTRKTNNDFLFIVDADLFKHTRKLYYWGLAGYEKSLSLKLYDRYQFGGGLGYTLVNSRKLNLVISNGLLYEKSALREPDKYDRTGYETLRNSFRFKNRLIIHELITLDGVHFWQQSFADGEDFILRTTNTISFRLKKWLSLTVGLTYNKVNFTESENLLFNYGLSIENIF</sequence>
<comment type="caution">
    <text evidence="1">The sequence shown here is derived from an EMBL/GenBank/DDBJ whole genome shotgun (WGS) entry which is preliminary data.</text>
</comment>
<protein>
    <submittedName>
        <fullName evidence="1">DUF481 domain-containing protein</fullName>
    </submittedName>
</protein>
<proteinExistence type="predicted"/>
<reference evidence="1 2" key="1">
    <citation type="submission" date="2022-01" db="EMBL/GenBank/DDBJ databases">
        <title>Flavihumibacter sp. nov., isolated from sediment of a river.</title>
        <authorList>
            <person name="Liu H."/>
        </authorList>
    </citation>
    <scope>NUCLEOTIDE SEQUENCE [LARGE SCALE GENOMIC DNA]</scope>
    <source>
        <strain evidence="1 2">RY-1</strain>
    </source>
</reference>
<accession>A0ABS9BEJ1</accession>
<keyword evidence="2" id="KW-1185">Reference proteome</keyword>
<evidence type="ECO:0000313" key="2">
    <source>
        <dbReference type="Proteomes" id="UP001200145"/>
    </source>
</evidence>
<dbReference type="RefSeq" id="WP_234864069.1">
    <property type="nucleotide sequence ID" value="NZ_JAKEVY010000001.1"/>
</dbReference>
<name>A0ABS9BEJ1_9BACT</name>
<dbReference type="EMBL" id="JAKEVY010000001">
    <property type="protein sequence ID" value="MCF1713539.1"/>
    <property type="molecule type" value="Genomic_DNA"/>
</dbReference>
<organism evidence="1 2">
    <name type="scientific">Flavihumibacter fluminis</name>
    <dbReference type="NCBI Taxonomy" id="2909236"/>
    <lineage>
        <taxon>Bacteria</taxon>
        <taxon>Pseudomonadati</taxon>
        <taxon>Bacteroidota</taxon>
        <taxon>Chitinophagia</taxon>
        <taxon>Chitinophagales</taxon>
        <taxon>Chitinophagaceae</taxon>
        <taxon>Flavihumibacter</taxon>
    </lineage>
</organism>
<dbReference type="Proteomes" id="UP001200145">
    <property type="component" value="Unassembled WGS sequence"/>
</dbReference>
<gene>
    <name evidence="1" type="ORF">L0U88_02710</name>
</gene>
<evidence type="ECO:0000313" key="1">
    <source>
        <dbReference type="EMBL" id="MCF1713539.1"/>
    </source>
</evidence>